<evidence type="ECO:0000313" key="2">
    <source>
        <dbReference type="EMBL" id="AOS43009.1"/>
    </source>
</evidence>
<dbReference type="PANTHER" id="PTHR12110:SF53">
    <property type="entry name" value="BLR5974 PROTEIN"/>
    <property type="match status" value="1"/>
</dbReference>
<gene>
    <name evidence="2" type="ORF">Verru16b_00047</name>
</gene>
<dbReference type="KEGG" id="obg:Verru16b_00047"/>
<dbReference type="Proteomes" id="UP000095228">
    <property type="component" value="Chromosome"/>
</dbReference>
<organism evidence="2 3">
    <name type="scientific">Lacunisphaera limnophila</name>
    <dbReference type="NCBI Taxonomy" id="1838286"/>
    <lineage>
        <taxon>Bacteria</taxon>
        <taxon>Pseudomonadati</taxon>
        <taxon>Verrucomicrobiota</taxon>
        <taxon>Opitutia</taxon>
        <taxon>Opitutales</taxon>
        <taxon>Opitutaceae</taxon>
        <taxon>Lacunisphaera</taxon>
    </lineage>
</organism>
<proteinExistence type="predicted"/>
<dbReference type="GO" id="GO:0016853">
    <property type="term" value="F:isomerase activity"/>
    <property type="evidence" value="ECO:0007669"/>
    <property type="project" value="UniProtKB-KW"/>
</dbReference>
<feature type="domain" description="Xylose isomerase-like TIM barrel" evidence="1">
    <location>
        <begin position="24"/>
        <end position="277"/>
    </location>
</feature>
<dbReference type="InterPro" id="IPR036237">
    <property type="entry name" value="Xyl_isomerase-like_sf"/>
</dbReference>
<accession>A0A1I7PHD2</accession>
<name>A0A1I7PHD2_9BACT</name>
<keyword evidence="3" id="KW-1185">Reference proteome</keyword>
<dbReference type="STRING" id="1838286.Verru16b_00047"/>
<reference evidence="2 3" key="1">
    <citation type="submission" date="2016-06" db="EMBL/GenBank/DDBJ databases">
        <title>Three novel species with peptidoglycan cell walls form the new genus Lacunisphaera gen. nov. in the family Opitutaceae of the verrucomicrobial subdivision 4.</title>
        <authorList>
            <person name="Rast P."/>
            <person name="Gloeckner I."/>
            <person name="Jogler M."/>
            <person name="Boedeker C."/>
            <person name="Jeske O."/>
            <person name="Wiegand S."/>
            <person name="Reinhardt R."/>
            <person name="Schumann P."/>
            <person name="Rohde M."/>
            <person name="Spring S."/>
            <person name="Gloeckner F.O."/>
            <person name="Jogler C."/>
        </authorList>
    </citation>
    <scope>NUCLEOTIDE SEQUENCE [LARGE SCALE GENOMIC DNA]</scope>
    <source>
        <strain evidence="2 3">IG16b</strain>
    </source>
</reference>
<dbReference type="EMBL" id="CP016094">
    <property type="protein sequence ID" value="AOS43009.1"/>
    <property type="molecule type" value="Genomic_DNA"/>
</dbReference>
<dbReference type="AlphaFoldDB" id="A0A1I7PHD2"/>
<dbReference type="Gene3D" id="3.20.20.150">
    <property type="entry name" value="Divalent-metal-dependent TIM barrel enzymes"/>
    <property type="match status" value="1"/>
</dbReference>
<protein>
    <submittedName>
        <fullName evidence="2">Xylose isomerase-like TIM barrel</fullName>
    </submittedName>
</protein>
<keyword evidence="2" id="KW-0413">Isomerase</keyword>
<evidence type="ECO:0000259" key="1">
    <source>
        <dbReference type="Pfam" id="PF01261"/>
    </source>
</evidence>
<dbReference type="InterPro" id="IPR050312">
    <property type="entry name" value="IolE/XylAMocC-like"/>
</dbReference>
<dbReference type="SUPFAM" id="SSF51658">
    <property type="entry name" value="Xylose isomerase-like"/>
    <property type="match status" value="1"/>
</dbReference>
<evidence type="ECO:0000313" key="3">
    <source>
        <dbReference type="Proteomes" id="UP000095228"/>
    </source>
</evidence>
<dbReference type="RefSeq" id="WP_069960406.1">
    <property type="nucleotide sequence ID" value="NZ_CP016094.1"/>
</dbReference>
<dbReference type="PANTHER" id="PTHR12110">
    <property type="entry name" value="HYDROXYPYRUVATE ISOMERASE"/>
    <property type="match status" value="1"/>
</dbReference>
<dbReference type="InterPro" id="IPR013022">
    <property type="entry name" value="Xyl_isomerase-like_TIM-brl"/>
</dbReference>
<sequence>MKPIVALSSCWCSQRHQQGYEMMQEMAALGFEYVELSHGIKITLVPGILKAVEEGVIKVASCHNFCPLPPGVSHAAPNLYLPSSADARERDQWLRQSKRTVDFAGQVGAKKIVLHLGSVEFFWLNPTRKAEAYYDEHTADDLSADTGYQKMVAKALAKLKGRMPPYWAKTKASLTELLAYSAPKGLQLGFENREKFDELPLDADHPELIAAMAQPGACGYWHDTGHAQIKHDMGLLNHREHLEKNAPNAIGFHLHDVSADGRDHQPIGTGKIDFEMVSQFWRPEHTLVLEFSPRLTPEEVLSSKQRVEELLAKRFG</sequence>
<dbReference type="Pfam" id="PF01261">
    <property type="entry name" value="AP_endonuc_2"/>
    <property type="match status" value="1"/>
</dbReference>